<proteinExistence type="predicted"/>
<sequence length="48" mass="5245">MRRSHARGLGVAAVVWCVGETKGRLKNVFQTASTNWATIPAHKTHAKT</sequence>
<evidence type="ECO:0000313" key="2">
    <source>
        <dbReference type="Proteomes" id="UP000004105"/>
    </source>
</evidence>
<evidence type="ECO:0000313" key="1">
    <source>
        <dbReference type="EMBL" id="EGF11808.1"/>
    </source>
</evidence>
<name>F2B9M2_9NEIS</name>
<reference evidence="1 2" key="1">
    <citation type="submission" date="2011-02" db="EMBL/GenBank/DDBJ databases">
        <authorList>
            <person name="Muzny D."/>
            <person name="Qin X."/>
            <person name="Deng J."/>
            <person name="Jiang H."/>
            <person name="Liu Y."/>
            <person name="Qu J."/>
            <person name="Song X.-Z."/>
            <person name="Zhang L."/>
            <person name="Thornton R."/>
            <person name="Coyle M."/>
            <person name="Francisco L."/>
            <person name="Jackson L."/>
            <person name="Javaid M."/>
            <person name="Korchina V."/>
            <person name="Kovar C."/>
            <person name="Mata R."/>
            <person name="Mathew T."/>
            <person name="Ngo R."/>
            <person name="Nguyen L."/>
            <person name="Nguyen N."/>
            <person name="Okwuonu G."/>
            <person name="Ongeri F."/>
            <person name="Pham C."/>
            <person name="Simmons D."/>
            <person name="Wilczek-Boney K."/>
            <person name="Hale W."/>
            <person name="Jakkamsetti A."/>
            <person name="Pham P."/>
            <person name="Ruth R."/>
            <person name="San Lucas F."/>
            <person name="Warren J."/>
            <person name="Zhang J."/>
            <person name="Zhao Z."/>
            <person name="Zhou C."/>
            <person name="Zhu D."/>
            <person name="Lee S."/>
            <person name="Bess C."/>
            <person name="Blankenburg K."/>
            <person name="Forbes L."/>
            <person name="Fu Q."/>
            <person name="Gubbala S."/>
            <person name="Hirani K."/>
            <person name="Jayaseelan J.C."/>
            <person name="Lara F."/>
            <person name="Munidasa M."/>
            <person name="Palculict T."/>
            <person name="Patil S."/>
            <person name="Pu L.-L."/>
            <person name="Saada N."/>
            <person name="Tang L."/>
            <person name="Weissenberger G."/>
            <person name="Zhu Y."/>
            <person name="Hemphill L."/>
            <person name="Shang Y."/>
            <person name="Youmans B."/>
            <person name="Ayvaz T."/>
            <person name="Ross M."/>
            <person name="Santibanez J."/>
            <person name="Aqrawi P."/>
            <person name="Gross S."/>
            <person name="Joshi V."/>
            <person name="Fowler G."/>
            <person name="Nazareth L."/>
            <person name="Reid J."/>
            <person name="Worley K."/>
            <person name="Petrosino J."/>
            <person name="Highlander S."/>
            <person name="Gibbs R."/>
        </authorList>
    </citation>
    <scope>NUCLEOTIDE SEQUENCE [LARGE SCALE GENOMIC DNA]</scope>
    <source>
        <strain evidence="1 2">ATCC BAA-1200</strain>
    </source>
</reference>
<protein>
    <submittedName>
        <fullName evidence="1">Uncharacterized protein</fullName>
    </submittedName>
</protein>
<dbReference type="Proteomes" id="UP000004105">
    <property type="component" value="Unassembled WGS sequence"/>
</dbReference>
<accession>F2B9M2</accession>
<dbReference type="EMBL" id="AFAY01000007">
    <property type="protein sequence ID" value="EGF11808.1"/>
    <property type="molecule type" value="Genomic_DNA"/>
</dbReference>
<dbReference type="AlphaFoldDB" id="F2B9M2"/>
<gene>
    <name evidence="1" type="ORF">HMPREF9123_0445</name>
</gene>
<keyword evidence="2" id="KW-1185">Reference proteome</keyword>
<comment type="caution">
    <text evidence="1">The sequence shown here is derived from an EMBL/GenBank/DDBJ whole genome shotgun (WGS) entry which is preliminary data.</text>
</comment>
<dbReference type="HOGENOM" id="CLU_3155212_0_0_4"/>
<organism evidence="1 2">
    <name type="scientific">Neisseria bacilliformis ATCC BAA-1200</name>
    <dbReference type="NCBI Taxonomy" id="888742"/>
    <lineage>
        <taxon>Bacteria</taxon>
        <taxon>Pseudomonadati</taxon>
        <taxon>Pseudomonadota</taxon>
        <taxon>Betaproteobacteria</taxon>
        <taxon>Neisseriales</taxon>
        <taxon>Neisseriaceae</taxon>
        <taxon>Neisseria</taxon>
    </lineage>
</organism>